<feature type="region of interest" description="Disordered" evidence="1">
    <location>
        <begin position="196"/>
        <end position="217"/>
    </location>
</feature>
<dbReference type="STRING" id="87229.A0A4Z1KGE1"/>
<dbReference type="OrthoDB" id="5988651at2759"/>
<evidence type="ECO:0008006" key="4">
    <source>
        <dbReference type="Google" id="ProtNLM"/>
    </source>
</evidence>
<name>A0A4Z1KGE1_9HELO</name>
<dbReference type="AlphaFoldDB" id="A0A4Z1KGE1"/>
<organism evidence="2 3">
    <name type="scientific">Botrytis porri</name>
    <dbReference type="NCBI Taxonomy" id="87229"/>
    <lineage>
        <taxon>Eukaryota</taxon>
        <taxon>Fungi</taxon>
        <taxon>Dikarya</taxon>
        <taxon>Ascomycota</taxon>
        <taxon>Pezizomycotina</taxon>
        <taxon>Leotiomycetes</taxon>
        <taxon>Helotiales</taxon>
        <taxon>Sclerotiniaceae</taxon>
        <taxon>Botrytis</taxon>
    </lineage>
</organism>
<protein>
    <recommendedName>
        <fullName evidence="4">Protein kinase domain-containing protein</fullName>
    </recommendedName>
</protein>
<dbReference type="SUPFAM" id="SSF56112">
    <property type="entry name" value="Protein kinase-like (PK-like)"/>
    <property type="match status" value="1"/>
</dbReference>
<dbReference type="InterPro" id="IPR011009">
    <property type="entry name" value="Kinase-like_dom_sf"/>
</dbReference>
<dbReference type="Proteomes" id="UP000297280">
    <property type="component" value="Unassembled WGS sequence"/>
</dbReference>
<reference evidence="2 3" key="1">
    <citation type="submission" date="2017-12" db="EMBL/GenBank/DDBJ databases">
        <title>Comparative genomics of Botrytis spp.</title>
        <authorList>
            <person name="Valero-Jimenez C.A."/>
            <person name="Tapia P."/>
            <person name="Veloso J."/>
            <person name="Silva-Moreno E."/>
            <person name="Staats M."/>
            <person name="Valdes J.H."/>
            <person name="Van Kan J.A.L."/>
        </authorList>
    </citation>
    <scope>NUCLEOTIDE SEQUENCE [LARGE SCALE GENOMIC DNA]</scope>
    <source>
        <strain evidence="2 3">MUCL3349</strain>
    </source>
</reference>
<evidence type="ECO:0000313" key="2">
    <source>
        <dbReference type="EMBL" id="TGO84598.1"/>
    </source>
</evidence>
<evidence type="ECO:0000313" key="3">
    <source>
        <dbReference type="Proteomes" id="UP000297280"/>
    </source>
</evidence>
<proteinExistence type="predicted"/>
<gene>
    <name evidence="2" type="ORF">BPOR_0487g00100</name>
</gene>
<comment type="caution">
    <text evidence="2">The sequence shown here is derived from an EMBL/GenBank/DDBJ whole genome shotgun (WGS) entry which is preliminary data.</text>
</comment>
<accession>A0A4Z1KGE1</accession>
<keyword evidence="3" id="KW-1185">Reference proteome</keyword>
<sequence length="217" mass="23951">MTESDASRIQSSQAKNGGDMSSAGFAARFQAAGDHFHDTIVINFGMNVAAAEFANQQYIWEHSKSNKAFRVPQPIRYFQDKSLGPHLCIGYLVMEFIHGTNLSSYLESTGTHDQEEVVNRLLRVLDHLESLPPPNGHTLGPVGGGPLRGYLWSDDGVNIICNFVLELQDFLNTIIRDYTTKRDSKLGGYVNHTIVDGKQKSAPPPMGPPSLTFDTQN</sequence>
<dbReference type="EMBL" id="PQXO01000486">
    <property type="protein sequence ID" value="TGO84598.1"/>
    <property type="molecule type" value="Genomic_DNA"/>
</dbReference>
<evidence type="ECO:0000256" key="1">
    <source>
        <dbReference type="SAM" id="MobiDB-lite"/>
    </source>
</evidence>